<feature type="domain" description="N-acetyltransferase" evidence="1">
    <location>
        <begin position="12"/>
        <end position="174"/>
    </location>
</feature>
<dbReference type="CDD" id="cd04301">
    <property type="entry name" value="NAT_SF"/>
    <property type="match status" value="1"/>
</dbReference>
<dbReference type="GO" id="GO:1990189">
    <property type="term" value="F:protein N-terminal-serine acetyltransferase activity"/>
    <property type="evidence" value="ECO:0007669"/>
    <property type="project" value="TreeGrafter"/>
</dbReference>
<gene>
    <name evidence="2" type="ORF">SAMN05421810_11282</name>
</gene>
<dbReference type="PANTHER" id="PTHR43441">
    <property type="entry name" value="RIBOSOMAL-PROTEIN-SERINE ACETYLTRANSFERASE"/>
    <property type="match status" value="1"/>
</dbReference>
<proteinExistence type="predicted"/>
<accession>A0A1I6AFQ8</accession>
<dbReference type="InterPro" id="IPR051908">
    <property type="entry name" value="Ribosomal_N-acetyltransferase"/>
</dbReference>
<dbReference type="InterPro" id="IPR016181">
    <property type="entry name" value="Acyl_CoA_acyltransferase"/>
</dbReference>
<dbReference type="InterPro" id="IPR000182">
    <property type="entry name" value="GNAT_dom"/>
</dbReference>
<keyword evidence="3" id="KW-1185">Reference proteome</keyword>
<dbReference type="AlphaFoldDB" id="A0A1I6AFQ8"/>
<protein>
    <submittedName>
        <fullName evidence="2">Protein N-acetyltransferase, RimJ/RimL family</fullName>
    </submittedName>
</protein>
<sequence>MVVEHLIVAGDLLLRPWVSGDRDAVLGAFADPEMGRQSSEPVDTAAAAAAWIAARQRHWAVDRAYSWAVTDTEGAVLGSVEVSAVDRRHDTGWVSYWTVAPARGRGVASTACRVVSDWALRDLGLFRLELGHRLNNPASCRVATHAGFRPEGIQRDKLRYGDRRYDVEIHARLATDPDPGPTVTNAARRSR</sequence>
<dbReference type="OrthoDB" id="2061990at2"/>
<dbReference type="GO" id="GO:0005737">
    <property type="term" value="C:cytoplasm"/>
    <property type="evidence" value="ECO:0007669"/>
    <property type="project" value="TreeGrafter"/>
</dbReference>
<reference evidence="3" key="1">
    <citation type="submission" date="2016-10" db="EMBL/GenBank/DDBJ databases">
        <authorList>
            <person name="Varghese N."/>
            <person name="Submissions S."/>
        </authorList>
    </citation>
    <scope>NUCLEOTIDE SEQUENCE [LARGE SCALE GENOMIC DNA]</scope>
    <source>
        <strain evidence="3">CGMCC 4.5579</strain>
    </source>
</reference>
<dbReference type="SUPFAM" id="SSF55729">
    <property type="entry name" value="Acyl-CoA N-acyltransferases (Nat)"/>
    <property type="match status" value="1"/>
</dbReference>
<dbReference type="Proteomes" id="UP000198727">
    <property type="component" value="Unassembled WGS sequence"/>
</dbReference>
<name>A0A1I6AFQ8_9PSEU</name>
<dbReference type="PROSITE" id="PS51186">
    <property type="entry name" value="GNAT"/>
    <property type="match status" value="1"/>
</dbReference>
<evidence type="ECO:0000313" key="2">
    <source>
        <dbReference type="EMBL" id="SFQ67529.1"/>
    </source>
</evidence>
<organism evidence="2 3">
    <name type="scientific">Amycolatopsis arida</name>
    <dbReference type="NCBI Taxonomy" id="587909"/>
    <lineage>
        <taxon>Bacteria</taxon>
        <taxon>Bacillati</taxon>
        <taxon>Actinomycetota</taxon>
        <taxon>Actinomycetes</taxon>
        <taxon>Pseudonocardiales</taxon>
        <taxon>Pseudonocardiaceae</taxon>
        <taxon>Amycolatopsis</taxon>
    </lineage>
</organism>
<dbReference type="EMBL" id="FOWW01000012">
    <property type="protein sequence ID" value="SFQ67529.1"/>
    <property type="molecule type" value="Genomic_DNA"/>
</dbReference>
<evidence type="ECO:0000313" key="3">
    <source>
        <dbReference type="Proteomes" id="UP000198727"/>
    </source>
</evidence>
<evidence type="ECO:0000259" key="1">
    <source>
        <dbReference type="PROSITE" id="PS51186"/>
    </source>
</evidence>
<dbReference type="PANTHER" id="PTHR43441:SF10">
    <property type="entry name" value="ACETYLTRANSFERASE"/>
    <property type="match status" value="1"/>
</dbReference>
<dbReference type="GO" id="GO:0008999">
    <property type="term" value="F:protein-N-terminal-alanine acetyltransferase activity"/>
    <property type="evidence" value="ECO:0007669"/>
    <property type="project" value="TreeGrafter"/>
</dbReference>
<dbReference type="Gene3D" id="3.40.630.30">
    <property type="match status" value="1"/>
</dbReference>
<dbReference type="Pfam" id="PF13302">
    <property type="entry name" value="Acetyltransf_3"/>
    <property type="match status" value="1"/>
</dbReference>
<dbReference type="STRING" id="587909.SAMN05421810_11282"/>
<keyword evidence="2" id="KW-0808">Transferase</keyword>